<dbReference type="NCBIfam" id="TIGR01614">
    <property type="entry name" value="PME_inhib"/>
    <property type="match status" value="1"/>
</dbReference>
<keyword evidence="4" id="KW-1185">Reference proteome</keyword>
<evidence type="ECO:0000256" key="1">
    <source>
        <dbReference type="SAM" id="SignalP"/>
    </source>
</evidence>
<dbReference type="PANTHER" id="PTHR31890:SF11">
    <property type="entry name" value="PECTINESTERASE INHIBITOR DOMAIN-CONTAINING PROTEIN"/>
    <property type="match status" value="1"/>
</dbReference>
<reference evidence="3 4" key="1">
    <citation type="journal article" date="2006" name="Science">
        <title>The genome of black cottonwood, Populus trichocarpa (Torr. &amp; Gray).</title>
        <authorList>
            <person name="Tuskan G.A."/>
            <person name="Difazio S."/>
            <person name="Jansson S."/>
            <person name="Bohlmann J."/>
            <person name="Grigoriev I."/>
            <person name="Hellsten U."/>
            <person name="Putnam N."/>
            <person name="Ralph S."/>
            <person name="Rombauts S."/>
            <person name="Salamov A."/>
            <person name="Schein J."/>
            <person name="Sterck L."/>
            <person name="Aerts A."/>
            <person name="Bhalerao R.R."/>
            <person name="Bhalerao R.P."/>
            <person name="Blaudez D."/>
            <person name="Boerjan W."/>
            <person name="Brun A."/>
            <person name="Brunner A."/>
            <person name="Busov V."/>
            <person name="Campbell M."/>
            <person name="Carlson J."/>
            <person name="Chalot M."/>
            <person name="Chapman J."/>
            <person name="Chen G.L."/>
            <person name="Cooper D."/>
            <person name="Coutinho P.M."/>
            <person name="Couturier J."/>
            <person name="Covert S."/>
            <person name="Cronk Q."/>
            <person name="Cunningham R."/>
            <person name="Davis J."/>
            <person name="Degroeve S."/>
            <person name="Dejardin A."/>
            <person name="Depamphilis C."/>
            <person name="Detter J."/>
            <person name="Dirks B."/>
            <person name="Dubchak I."/>
            <person name="Duplessis S."/>
            <person name="Ehlting J."/>
            <person name="Ellis B."/>
            <person name="Gendler K."/>
            <person name="Goodstein D."/>
            <person name="Gribskov M."/>
            <person name="Grimwood J."/>
            <person name="Groover A."/>
            <person name="Gunter L."/>
            <person name="Hamberger B."/>
            <person name="Heinze B."/>
            <person name="Helariutta Y."/>
            <person name="Henrissat B."/>
            <person name="Holligan D."/>
            <person name="Holt R."/>
            <person name="Huang W."/>
            <person name="Islam-Faridi N."/>
            <person name="Jones S."/>
            <person name="Jones-Rhoades M."/>
            <person name="Jorgensen R."/>
            <person name="Joshi C."/>
            <person name="Kangasjarvi J."/>
            <person name="Karlsson J."/>
            <person name="Kelleher C."/>
            <person name="Kirkpatrick R."/>
            <person name="Kirst M."/>
            <person name="Kohler A."/>
            <person name="Kalluri U."/>
            <person name="Larimer F."/>
            <person name="Leebens-Mack J."/>
            <person name="Leple J.C."/>
            <person name="Locascio P."/>
            <person name="Lou Y."/>
            <person name="Lucas S."/>
            <person name="Martin F."/>
            <person name="Montanini B."/>
            <person name="Napoli C."/>
            <person name="Nelson D.R."/>
            <person name="Nelson C."/>
            <person name="Nieminen K."/>
            <person name="Nilsson O."/>
            <person name="Pereda V."/>
            <person name="Peter G."/>
            <person name="Philippe R."/>
            <person name="Pilate G."/>
            <person name="Poliakov A."/>
            <person name="Razumovskaya J."/>
            <person name="Richardson P."/>
            <person name="Rinaldi C."/>
            <person name="Ritland K."/>
            <person name="Rouze P."/>
            <person name="Ryaboy D."/>
            <person name="Schmutz J."/>
            <person name="Schrader J."/>
            <person name="Segerman B."/>
            <person name="Shin H."/>
            <person name="Siddiqui A."/>
            <person name="Sterky F."/>
            <person name="Terry A."/>
            <person name="Tsai C.J."/>
            <person name="Uberbacher E."/>
            <person name="Unneberg P."/>
            <person name="Vahala J."/>
            <person name="Wall K."/>
            <person name="Wessler S."/>
            <person name="Yang G."/>
            <person name="Yin T."/>
            <person name="Douglas C."/>
            <person name="Marra M."/>
            <person name="Sandberg G."/>
            <person name="Van de Peer Y."/>
            <person name="Rokhsar D."/>
        </authorList>
    </citation>
    <scope>NUCLEOTIDE SEQUENCE [LARGE SCALE GENOMIC DNA]</scope>
    <source>
        <strain evidence="4">cv. Nisqually</strain>
    </source>
</reference>
<protein>
    <recommendedName>
        <fullName evidence="2">Pectinesterase inhibitor domain-containing protein</fullName>
    </recommendedName>
</protein>
<dbReference type="SMART" id="SM00856">
    <property type="entry name" value="PMEI"/>
    <property type="match status" value="1"/>
</dbReference>
<evidence type="ECO:0000259" key="2">
    <source>
        <dbReference type="SMART" id="SM00856"/>
    </source>
</evidence>
<dbReference type="PANTHER" id="PTHR31890">
    <property type="entry name" value="PLANT INVERTASE/PECTIN METHYLESTERASE INHIBITOR SUPERFAMILY PROTEIN"/>
    <property type="match status" value="1"/>
</dbReference>
<dbReference type="EMBL" id="CM009302">
    <property type="protein sequence ID" value="PNT06111.1"/>
    <property type="molecule type" value="Genomic_DNA"/>
</dbReference>
<dbReference type="InterPro" id="IPR035513">
    <property type="entry name" value="Invertase/methylesterase_inhib"/>
</dbReference>
<proteinExistence type="predicted"/>
<sequence length="172" mass="18420">MGSKNRVMILAATVLYLSLHFPSQTEAGAELVSKVCKHSQNYESCVQTLTSDPQTLSAPNGKAIAEKSLEIARKESVDTSDFFTGLVHTNPASKSVLQQCASNFKEAVQFLNLSGLEGGTASLDVHYALDDAESCESALSSGRVQIDSAAARIQKWTTVYDAAQATVVFLEN</sequence>
<accession>A0A2K1XZA4</accession>
<keyword evidence="1" id="KW-0732">Signal</keyword>
<dbReference type="Gene3D" id="1.20.140.40">
    <property type="entry name" value="Invertase/pectin methylesterase inhibitor family protein"/>
    <property type="match status" value="1"/>
</dbReference>
<name>A0A2K1XZA4_POPTR</name>
<gene>
    <name evidence="3" type="ORF">POPTR_013G012800</name>
</gene>
<dbReference type="GO" id="GO:0004857">
    <property type="term" value="F:enzyme inhibitor activity"/>
    <property type="evidence" value="ECO:0007669"/>
    <property type="project" value="InterPro"/>
</dbReference>
<dbReference type="CDD" id="cd14859">
    <property type="entry name" value="PMEI_like"/>
    <property type="match status" value="1"/>
</dbReference>
<feature type="signal peptide" evidence="1">
    <location>
        <begin position="1"/>
        <end position="27"/>
    </location>
</feature>
<feature type="domain" description="Pectinesterase inhibitor" evidence="2">
    <location>
        <begin position="27"/>
        <end position="166"/>
    </location>
</feature>
<dbReference type="SUPFAM" id="SSF101148">
    <property type="entry name" value="Plant invertase/pectin methylesterase inhibitor"/>
    <property type="match status" value="1"/>
</dbReference>
<organism evidence="3 4">
    <name type="scientific">Populus trichocarpa</name>
    <name type="common">Western balsam poplar</name>
    <name type="synonym">Populus balsamifera subsp. trichocarpa</name>
    <dbReference type="NCBI Taxonomy" id="3694"/>
    <lineage>
        <taxon>Eukaryota</taxon>
        <taxon>Viridiplantae</taxon>
        <taxon>Streptophyta</taxon>
        <taxon>Embryophyta</taxon>
        <taxon>Tracheophyta</taxon>
        <taxon>Spermatophyta</taxon>
        <taxon>Magnoliopsida</taxon>
        <taxon>eudicotyledons</taxon>
        <taxon>Gunneridae</taxon>
        <taxon>Pentapetalae</taxon>
        <taxon>rosids</taxon>
        <taxon>fabids</taxon>
        <taxon>Malpighiales</taxon>
        <taxon>Salicaceae</taxon>
        <taxon>Saliceae</taxon>
        <taxon>Populus</taxon>
    </lineage>
</organism>
<dbReference type="InterPro" id="IPR006501">
    <property type="entry name" value="Pectinesterase_inhib_dom"/>
</dbReference>
<dbReference type="STRING" id="3694.A0A2K1XZA4"/>
<dbReference type="AlphaFoldDB" id="A0A2K1XZA4"/>
<evidence type="ECO:0000313" key="4">
    <source>
        <dbReference type="Proteomes" id="UP000006729"/>
    </source>
</evidence>
<feature type="chain" id="PRO_5014378347" description="Pectinesterase inhibitor domain-containing protein" evidence="1">
    <location>
        <begin position="28"/>
        <end position="172"/>
    </location>
</feature>
<dbReference type="Pfam" id="PF04043">
    <property type="entry name" value="PMEI"/>
    <property type="match status" value="1"/>
</dbReference>
<dbReference type="InParanoid" id="A0A2K1XZA4"/>
<dbReference type="Proteomes" id="UP000006729">
    <property type="component" value="Chromosome 13"/>
</dbReference>
<evidence type="ECO:0000313" key="3">
    <source>
        <dbReference type="EMBL" id="PNT06111.1"/>
    </source>
</evidence>